<feature type="binding site" evidence="5">
    <location>
        <position position="144"/>
    </location>
    <ligand>
        <name>Mn(2+)</name>
        <dbReference type="ChEBI" id="CHEBI:29035"/>
        <label>2</label>
    </ligand>
</feature>
<evidence type="ECO:0000313" key="8">
    <source>
        <dbReference type="Proteomes" id="UP000199708"/>
    </source>
</evidence>
<dbReference type="Gene3D" id="3.40.630.10">
    <property type="entry name" value="Zn peptidases"/>
    <property type="match status" value="1"/>
</dbReference>
<dbReference type="InterPro" id="IPR017439">
    <property type="entry name" value="Amidohydrolase"/>
</dbReference>
<keyword evidence="5" id="KW-0479">Metal-binding</keyword>
<dbReference type="OrthoDB" id="9776731at2"/>
<dbReference type="GO" id="GO:0019877">
    <property type="term" value="P:diaminopimelate biosynthetic process"/>
    <property type="evidence" value="ECO:0007669"/>
    <property type="project" value="UniProtKB-KW"/>
</dbReference>
<dbReference type="InterPro" id="IPR036264">
    <property type="entry name" value="Bact_exopeptidase_dim_dom"/>
</dbReference>
<dbReference type="Pfam" id="PF01546">
    <property type="entry name" value="Peptidase_M20"/>
    <property type="match status" value="1"/>
</dbReference>
<feature type="binding site" evidence="5">
    <location>
        <position position="373"/>
    </location>
    <ligand>
        <name>Mn(2+)</name>
        <dbReference type="ChEBI" id="CHEBI:29035"/>
        <label>2</label>
    </ligand>
</feature>
<dbReference type="GO" id="GO:0046872">
    <property type="term" value="F:metal ion binding"/>
    <property type="evidence" value="ECO:0007669"/>
    <property type="project" value="UniProtKB-KW"/>
</dbReference>
<gene>
    <name evidence="7" type="ORF">SAMN05421791_101247</name>
</gene>
<dbReference type="InterPro" id="IPR011650">
    <property type="entry name" value="Peptidase_M20_dimer"/>
</dbReference>
<feature type="binding site" evidence="5">
    <location>
        <position position="108"/>
    </location>
    <ligand>
        <name>Mn(2+)</name>
        <dbReference type="ChEBI" id="CHEBI:29035"/>
        <label>2</label>
    </ligand>
</feature>
<dbReference type="SUPFAM" id="SSF55031">
    <property type="entry name" value="Bacterial exopeptidase dimerisation domain"/>
    <property type="match status" value="1"/>
</dbReference>
<dbReference type="STRING" id="120956.SAMN05421791_101247"/>
<dbReference type="FunFam" id="3.30.70.360:FF:000001">
    <property type="entry name" value="N-acetyldiaminopimelate deacetylase"/>
    <property type="match status" value="1"/>
</dbReference>
<protein>
    <submittedName>
        <fullName evidence="7">Amidohydrolase</fullName>
    </submittedName>
</protein>
<evidence type="ECO:0000256" key="5">
    <source>
        <dbReference type="PIRSR" id="PIRSR005962-1"/>
    </source>
</evidence>
<keyword evidence="2 7" id="KW-0378">Hydrolase</keyword>
<feature type="domain" description="Peptidase M20 dimerisation" evidence="6">
    <location>
        <begin position="196"/>
        <end position="289"/>
    </location>
</feature>
<organism evidence="7 8">
    <name type="scientific">Facklamia miroungae</name>
    <dbReference type="NCBI Taxonomy" id="120956"/>
    <lineage>
        <taxon>Bacteria</taxon>
        <taxon>Bacillati</taxon>
        <taxon>Bacillota</taxon>
        <taxon>Bacilli</taxon>
        <taxon>Lactobacillales</taxon>
        <taxon>Aerococcaceae</taxon>
        <taxon>Facklamia</taxon>
    </lineage>
</organism>
<feature type="binding site" evidence="5">
    <location>
        <position position="110"/>
    </location>
    <ligand>
        <name>Mn(2+)</name>
        <dbReference type="ChEBI" id="CHEBI:29035"/>
        <label>2</label>
    </ligand>
</feature>
<comment type="cofactor">
    <cofactor evidence="5">
        <name>Mn(2+)</name>
        <dbReference type="ChEBI" id="CHEBI:29035"/>
    </cofactor>
    <text evidence="5">The Mn(2+) ion enhances activity.</text>
</comment>
<dbReference type="Proteomes" id="UP000199708">
    <property type="component" value="Unassembled WGS sequence"/>
</dbReference>
<sequence length="400" mass="44438">MPSEELFEKIDQYENKIIEWRRTLHQFPELGLELPQTVAYVRSQLVEMGLSVQDHYVNGNGLAVVIEGTREGSPCDRVMGLRTDMDGLPIQEETGLPFASKNGNMHACGHDGHTANLLGVAWYLSQNTHLFRGKVKLIFQPGEEYPGGAEPMIQEGVLKDPDVTRVLGFHIGHLDKEIPPGHISYRVGPMMASMDRFRITIKGSGFHAGYPESSKDPIPVAAELITAFQTIKSRNIKASEPVVISVTHIEGGFNQNIIPDQVFIEGTVRTLNDTMRSFIHGRMEKIIQGLEVAYDVQISFSYDYKYPVLINDEVATKETVQALKAGLGSGLIMASKDALMGAEDFAYYGKEVPASFLFLANPRSIDGHFHGHHSSKFDIDESKLILAFKAFILATLDYLQ</sequence>
<evidence type="ECO:0000256" key="4">
    <source>
        <dbReference type="ARBA" id="ARBA00023154"/>
    </source>
</evidence>
<dbReference type="SUPFAM" id="SSF53187">
    <property type="entry name" value="Zn-dependent exopeptidases"/>
    <property type="match status" value="1"/>
</dbReference>
<keyword evidence="5" id="KW-0464">Manganese</keyword>
<dbReference type="EMBL" id="FNCK01000001">
    <property type="protein sequence ID" value="SDF85400.1"/>
    <property type="molecule type" value="Genomic_DNA"/>
</dbReference>
<evidence type="ECO:0000259" key="6">
    <source>
        <dbReference type="Pfam" id="PF07687"/>
    </source>
</evidence>
<evidence type="ECO:0000256" key="1">
    <source>
        <dbReference type="ARBA" id="ARBA00022605"/>
    </source>
</evidence>
<name>A0A1G7PJ25_9LACT</name>
<dbReference type="PIRSF" id="PIRSF005962">
    <property type="entry name" value="Pept_M20D_amidohydro"/>
    <property type="match status" value="1"/>
</dbReference>
<evidence type="ECO:0000313" key="7">
    <source>
        <dbReference type="EMBL" id="SDF85400.1"/>
    </source>
</evidence>
<dbReference type="Gene3D" id="3.30.70.360">
    <property type="match status" value="1"/>
</dbReference>
<keyword evidence="3" id="KW-0220">Diaminopimelate biosynthesis</keyword>
<dbReference type="GO" id="GO:0050118">
    <property type="term" value="F:N-acetyldiaminopimelate deacetylase activity"/>
    <property type="evidence" value="ECO:0007669"/>
    <property type="project" value="UniProtKB-ARBA"/>
</dbReference>
<dbReference type="RefSeq" id="WP_090288948.1">
    <property type="nucleotide sequence ID" value="NZ_FNCK01000001.1"/>
</dbReference>
<evidence type="ECO:0000256" key="2">
    <source>
        <dbReference type="ARBA" id="ARBA00022801"/>
    </source>
</evidence>
<accession>A0A1G7PJ25</accession>
<dbReference type="GO" id="GO:0009085">
    <property type="term" value="P:lysine biosynthetic process"/>
    <property type="evidence" value="ECO:0007669"/>
    <property type="project" value="UniProtKB-KW"/>
</dbReference>
<dbReference type="InterPro" id="IPR002933">
    <property type="entry name" value="Peptidase_M20"/>
</dbReference>
<proteinExistence type="predicted"/>
<reference evidence="7 8" key="1">
    <citation type="submission" date="2016-10" db="EMBL/GenBank/DDBJ databases">
        <authorList>
            <person name="de Groot N.N."/>
        </authorList>
    </citation>
    <scope>NUCLEOTIDE SEQUENCE [LARGE SCALE GENOMIC DNA]</scope>
    <source>
        <strain evidence="7 8">ATCC BAA-466</strain>
    </source>
</reference>
<evidence type="ECO:0000256" key="3">
    <source>
        <dbReference type="ARBA" id="ARBA00022915"/>
    </source>
</evidence>
<dbReference type="NCBIfam" id="TIGR01891">
    <property type="entry name" value="amidohydrolases"/>
    <property type="match status" value="1"/>
</dbReference>
<dbReference type="Pfam" id="PF07687">
    <property type="entry name" value="M20_dimer"/>
    <property type="match status" value="1"/>
</dbReference>
<dbReference type="AlphaFoldDB" id="A0A1G7PJ25"/>
<dbReference type="PANTHER" id="PTHR11014:SF63">
    <property type="entry name" value="METALLOPEPTIDASE, PUTATIVE (AFU_ORTHOLOGUE AFUA_6G09600)-RELATED"/>
    <property type="match status" value="1"/>
</dbReference>
<keyword evidence="4" id="KW-0457">Lysine biosynthesis</keyword>
<keyword evidence="8" id="KW-1185">Reference proteome</keyword>
<dbReference type="PANTHER" id="PTHR11014">
    <property type="entry name" value="PEPTIDASE M20 FAMILY MEMBER"/>
    <property type="match status" value="1"/>
</dbReference>
<feature type="binding site" evidence="5">
    <location>
        <position position="170"/>
    </location>
    <ligand>
        <name>Mn(2+)</name>
        <dbReference type="ChEBI" id="CHEBI:29035"/>
        <label>2</label>
    </ligand>
</feature>
<keyword evidence="1" id="KW-0028">Amino-acid biosynthesis</keyword>